<organism evidence="6 7">
    <name type="scientific">Solemya elarraichensis gill symbiont</name>
    <dbReference type="NCBI Taxonomy" id="1918949"/>
    <lineage>
        <taxon>Bacteria</taxon>
        <taxon>Pseudomonadati</taxon>
        <taxon>Pseudomonadota</taxon>
        <taxon>Gammaproteobacteria</taxon>
        <taxon>sulfur-oxidizing symbionts</taxon>
    </lineage>
</organism>
<evidence type="ECO:0000259" key="5">
    <source>
        <dbReference type="Pfam" id="PF02662"/>
    </source>
</evidence>
<dbReference type="EMBL" id="MPRK01000111">
    <property type="protein sequence ID" value="OOZ39862.1"/>
    <property type="molecule type" value="Genomic_DNA"/>
</dbReference>
<evidence type="ECO:0000256" key="3">
    <source>
        <dbReference type="ARBA" id="ARBA00023004"/>
    </source>
</evidence>
<evidence type="ECO:0000313" key="7">
    <source>
        <dbReference type="Proteomes" id="UP000190198"/>
    </source>
</evidence>
<dbReference type="AlphaFoldDB" id="A0A1T2L464"/>
<feature type="domain" description="F420-non-reducing hydrogenase iron-sulfur subunit D" evidence="5">
    <location>
        <begin position="1"/>
        <end position="63"/>
    </location>
</feature>
<keyword evidence="7" id="KW-1185">Reference proteome</keyword>
<accession>A0A1T2L464</accession>
<keyword evidence="4" id="KW-0411">Iron-sulfur</keyword>
<keyword evidence="1" id="KW-0479">Metal-binding</keyword>
<proteinExistence type="predicted"/>
<evidence type="ECO:0000256" key="2">
    <source>
        <dbReference type="ARBA" id="ARBA00023002"/>
    </source>
</evidence>
<dbReference type="GO" id="GO:0046872">
    <property type="term" value="F:metal ion binding"/>
    <property type="evidence" value="ECO:0007669"/>
    <property type="project" value="UniProtKB-KW"/>
</dbReference>
<evidence type="ECO:0000256" key="4">
    <source>
        <dbReference type="ARBA" id="ARBA00023014"/>
    </source>
</evidence>
<comment type="caution">
    <text evidence="6">The sequence shown here is derived from an EMBL/GenBank/DDBJ whole genome shotgun (WGS) entry which is preliminary data.</text>
</comment>
<name>A0A1T2L464_9GAMM</name>
<dbReference type="Proteomes" id="UP000190198">
    <property type="component" value="Unassembled WGS sequence"/>
</dbReference>
<evidence type="ECO:0000256" key="1">
    <source>
        <dbReference type="ARBA" id="ARBA00022723"/>
    </source>
</evidence>
<dbReference type="GO" id="GO:0016491">
    <property type="term" value="F:oxidoreductase activity"/>
    <property type="evidence" value="ECO:0007669"/>
    <property type="project" value="UniProtKB-KW"/>
</dbReference>
<gene>
    <name evidence="6" type="ORF">BOW52_06750</name>
</gene>
<protein>
    <recommendedName>
        <fullName evidence="5">F420-non-reducing hydrogenase iron-sulfur subunit D domain-containing protein</fullName>
    </recommendedName>
</protein>
<dbReference type="InterPro" id="IPR003813">
    <property type="entry name" value="MvhD/FlpD"/>
</dbReference>
<keyword evidence="3" id="KW-0408">Iron</keyword>
<keyword evidence="2" id="KW-0560">Oxidoreductase</keyword>
<evidence type="ECO:0000313" key="6">
    <source>
        <dbReference type="EMBL" id="OOZ39862.1"/>
    </source>
</evidence>
<dbReference type="Pfam" id="PF02662">
    <property type="entry name" value="FlpD"/>
    <property type="match status" value="1"/>
</dbReference>
<dbReference type="GO" id="GO:0051536">
    <property type="term" value="F:iron-sulfur cluster binding"/>
    <property type="evidence" value="ECO:0007669"/>
    <property type="project" value="UniProtKB-KW"/>
</dbReference>
<reference evidence="6 7" key="1">
    <citation type="submission" date="2016-11" db="EMBL/GenBank/DDBJ databases">
        <title>Mixed transmission modes and dynamic genome evolution in an obligate animal-bacterial symbiosis.</title>
        <authorList>
            <person name="Russell S.L."/>
            <person name="Corbett-Detig R.B."/>
            <person name="Cavanaugh C.M."/>
        </authorList>
    </citation>
    <scope>NUCLEOTIDE SEQUENCE [LARGE SCALE GENOMIC DNA]</scope>
    <source>
        <strain evidence="6">Sp-SM6</strain>
    </source>
</reference>
<sequence length="68" mass="7526">MGCQKGDDYQCHFVRGSTMTVECMSKFGGTLEQINLESECVVLHEVAITDIKRAPALIKGMEEMQACL</sequence>